<reference evidence="10" key="2">
    <citation type="journal article" date="2023" name="BMC Genomics">
        <title>Pest status, molecular evolution, and epigenetic factors derived from the genome assembly of Frankliniella fusca, a thysanopteran phytovirus vector.</title>
        <authorList>
            <person name="Catto M.A."/>
            <person name="Labadie P.E."/>
            <person name="Jacobson A.L."/>
            <person name="Kennedy G.G."/>
            <person name="Srinivasan R."/>
            <person name="Hunt B.G."/>
        </authorList>
    </citation>
    <scope>NUCLEOTIDE SEQUENCE</scope>
    <source>
        <strain evidence="10">PL_HMW_Pooled</strain>
    </source>
</reference>
<evidence type="ECO:0000313" key="10">
    <source>
        <dbReference type="EMBL" id="KAK3911047.1"/>
    </source>
</evidence>
<evidence type="ECO:0000256" key="9">
    <source>
        <dbReference type="RuleBase" id="RU364020"/>
    </source>
</evidence>
<dbReference type="InterPro" id="IPR018011">
    <property type="entry name" value="Carb_sulfotrans_8-10"/>
</dbReference>
<evidence type="ECO:0000256" key="7">
    <source>
        <dbReference type="ARBA" id="ARBA00023136"/>
    </source>
</evidence>
<comment type="subcellular location">
    <subcellularLocation>
        <location evidence="1 9">Golgi apparatus membrane</location>
        <topology evidence="1 9">Single-pass type II membrane protein</topology>
    </subcellularLocation>
</comment>
<evidence type="ECO:0000256" key="2">
    <source>
        <dbReference type="ARBA" id="ARBA00006339"/>
    </source>
</evidence>
<dbReference type="GO" id="GO:0000139">
    <property type="term" value="C:Golgi membrane"/>
    <property type="evidence" value="ECO:0007669"/>
    <property type="project" value="UniProtKB-SubCell"/>
</dbReference>
<evidence type="ECO:0000256" key="8">
    <source>
        <dbReference type="ARBA" id="ARBA00023180"/>
    </source>
</evidence>
<gene>
    <name evidence="10" type="ORF">KUF71_020751</name>
</gene>
<sequence length="411" mass="47377">MRCSSMRCGGLRVAVRRALVLVSAVALIPALLLLIGSSVTRHRYQDVQYTGQKLAVEGFDGLYGTWGPGPDPTWMSRMAIRMAARRAELRDACARTGLDVPNNDSLHQANPWEFLINNQHHLVWCNVFKAASTSWMYNFNILAGYTPHFLKQSKVVPLQLARQRYPRPSIETLRDALNSSISFIIVRHPLERLLSAYRDKIQYSLPHTLHQRLGLKIIQNYRARSKGGAGSRDPTKKKRVSPKWPTFSEFVHYLLDEYKQGNRFDMHWAPIAEFCTPCHLHFEIIAKFETLEEDQNYLIYKAKLQEYIHPEWKNPAKGRTATTNLISSYYSQLTKKEILHLYNIYRFDFELFGYSLEGYLNQGSEDPTSLPSASKSQHNNLQLTKLPKSSKKEALQEQNFHHKTVLPKTIN</sequence>
<name>A0AAE1LAI9_9NEOP</name>
<reference evidence="10" key="1">
    <citation type="submission" date="2021-07" db="EMBL/GenBank/DDBJ databases">
        <authorList>
            <person name="Catto M.A."/>
            <person name="Jacobson A."/>
            <person name="Kennedy G."/>
            <person name="Labadie P."/>
            <person name="Hunt B.G."/>
            <person name="Srinivasan R."/>
        </authorList>
    </citation>
    <scope>NUCLEOTIDE SEQUENCE</scope>
    <source>
        <strain evidence="10">PL_HMW_Pooled</strain>
        <tissue evidence="10">Head</tissue>
    </source>
</reference>
<dbReference type="EMBL" id="JAHWGI010000219">
    <property type="protein sequence ID" value="KAK3911047.1"/>
    <property type="molecule type" value="Genomic_DNA"/>
</dbReference>
<protein>
    <recommendedName>
        <fullName evidence="9">Carbohydrate sulfotransferase</fullName>
        <ecNumber evidence="9">2.8.2.-</ecNumber>
    </recommendedName>
</protein>
<keyword evidence="4" id="KW-0812">Transmembrane</keyword>
<keyword evidence="3 9" id="KW-0808">Transferase</keyword>
<proteinExistence type="inferred from homology"/>
<dbReference type="PANTHER" id="PTHR12137:SF63">
    <property type="entry name" value="CARBOHYDRATE SULFOTRANSFERASE"/>
    <property type="match status" value="1"/>
</dbReference>
<comment type="caution">
    <text evidence="10">The sequence shown here is derived from an EMBL/GenBank/DDBJ whole genome shotgun (WGS) entry which is preliminary data.</text>
</comment>
<accession>A0AAE1LAI9</accession>
<keyword evidence="9" id="KW-0119">Carbohydrate metabolism</keyword>
<organism evidence="10 11">
    <name type="scientific">Frankliniella fusca</name>
    <dbReference type="NCBI Taxonomy" id="407009"/>
    <lineage>
        <taxon>Eukaryota</taxon>
        <taxon>Metazoa</taxon>
        <taxon>Ecdysozoa</taxon>
        <taxon>Arthropoda</taxon>
        <taxon>Hexapoda</taxon>
        <taxon>Insecta</taxon>
        <taxon>Pterygota</taxon>
        <taxon>Neoptera</taxon>
        <taxon>Paraneoptera</taxon>
        <taxon>Thysanoptera</taxon>
        <taxon>Terebrantia</taxon>
        <taxon>Thripoidea</taxon>
        <taxon>Thripidae</taxon>
        <taxon>Frankliniella</taxon>
    </lineage>
</organism>
<dbReference type="Pfam" id="PF03567">
    <property type="entry name" value="Sulfotransfer_2"/>
    <property type="match status" value="1"/>
</dbReference>
<evidence type="ECO:0000256" key="3">
    <source>
        <dbReference type="ARBA" id="ARBA00022679"/>
    </source>
</evidence>
<evidence type="ECO:0000256" key="6">
    <source>
        <dbReference type="ARBA" id="ARBA00023034"/>
    </source>
</evidence>
<dbReference type="Proteomes" id="UP001219518">
    <property type="component" value="Unassembled WGS sequence"/>
</dbReference>
<keyword evidence="7" id="KW-0472">Membrane</keyword>
<keyword evidence="11" id="KW-1185">Reference proteome</keyword>
<keyword evidence="8 9" id="KW-0325">Glycoprotein</keyword>
<dbReference type="GO" id="GO:0016051">
    <property type="term" value="P:carbohydrate biosynthetic process"/>
    <property type="evidence" value="ECO:0007669"/>
    <property type="project" value="InterPro"/>
</dbReference>
<keyword evidence="5" id="KW-1133">Transmembrane helix</keyword>
<dbReference type="AlphaFoldDB" id="A0AAE1LAI9"/>
<keyword evidence="9" id="KW-0735">Signal-anchor</keyword>
<evidence type="ECO:0000256" key="4">
    <source>
        <dbReference type="ARBA" id="ARBA00022692"/>
    </source>
</evidence>
<keyword evidence="6 9" id="KW-0333">Golgi apparatus</keyword>
<evidence type="ECO:0000313" key="11">
    <source>
        <dbReference type="Proteomes" id="UP001219518"/>
    </source>
</evidence>
<dbReference type="InterPro" id="IPR005331">
    <property type="entry name" value="Sulfotransferase"/>
</dbReference>
<comment type="similarity">
    <text evidence="2 9">Belongs to the sulfotransferase 2 family.</text>
</comment>
<evidence type="ECO:0000256" key="5">
    <source>
        <dbReference type="ARBA" id="ARBA00022989"/>
    </source>
</evidence>
<dbReference type="EC" id="2.8.2.-" evidence="9"/>
<dbReference type="GO" id="GO:0008146">
    <property type="term" value="F:sulfotransferase activity"/>
    <property type="evidence" value="ECO:0007669"/>
    <property type="project" value="InterPro"/>
</dbReference>
<dbReference type="PANTHER" id="PTHR12137">
    <property type="entry name" value="CARBOHYDRATE SULFOTRANSFERASE"/>
    <property type="match status" value="1"/>
</dbReference>
<evidence type="ECO:0000256" key="1">
    <source>
        <dbReference type="ARBA" id="ARBA00004323"/>
    </source>
</evidence>